<sequence length="181" mass="20214">MKFERPQHIIIQSALQSMDAAFLQRSNCYFGGGTAIVLMNGEYRLSLDVDFLCADIDGYRDLRSAIRDGGAHAVFGAHIETVREFKADQYGIRGVVSLEGQPIKFEIVREARIPLDGALVEGLGVPVLTIESQFSEKAPGQRRSLLGQIRRLPRRDRPWLSRQGMRFYTGVVYRGGGAGLW</sequence>
<keyword evidence="2" id="KW-1185">Reference proteome</keyword>
<reference evidence="1 2" key="1">
    <citation type="submission" date="2023-02" db="EMBL/GenBank/DDBJ databases">
        <title>Devosia algicola sp. nov., isolated from the phycosphere of marine algae.</title>
        <authorList>
            <person name="Kim J.M."/>
            <person name="Lee J.K."/>
            <person name="Choi B.J."/>
            <person name="Bayburt H."/>
            <person name="Jeon C.O."/>
        </authorList>
    </citation>
    <scope>NUCLEOTIDE SEQUENCE [LARGE SCALE GENOMIC DNA]</scope>
    <source>
        <strain evidence="1 2">G20-9</strain>
    </source>
</reference>
<dbReference type="Pfam" id="PF08843">
    <property type="entry name" value="AbiEii"/>
    <property type="match status" value="1"/>
</dbReference>
<dbReference type="GO" id="GO:0016740">
    <property type="term" value="F:transferase activity"/>
    <property type="evidence" value="ECO:0007669"/>
    <property type="project" value="UniProtKB-KW"/>
</dbReference>
<keyword evidence="1" id="KW-0808">Transferase</keyword>
<organism evidence="1 2">
    <name type="scientific">Devosia algicola</name>
    <dbReference type="NCBI Taxonomy" id="3026418"/>
    <lineage>
        <taxon>Bacteria</taxon>
        <taxon>Pseudomonadati</taxon>
        <taxon>Pseudomonadota</taxon>
        <taxon>Alphaproteobacteria</taxon>
        <taxon>Hyphomicrobiales</taxon>
        <taxon>Devosiaceae</taxon>
        <taxon>Devosia</taxon>
    </lineage>
</organism>
<dbReference type="Gene3D" id="3.10.450.620">
    <property type="entry name" value="JHP933, nucleotidyltransferase-like core domain"/>
    <property type="match status" value="1"/>
</dbReference>
<dbReference type="Proteomes" id="UP001220530">
    <property type="component" value="Chromosome"/>
</dbReference>
<dbReference type="RefSeq" id="WP_282218039.1">
    <property type="nucleotide sequence ID" value="NZ_CP118246.1"/>
</dbReference>
<proteinExistence type="predicted"/>
<accession>A0ABY7YKM6</accession>
<name>A0ABY7YKM6_9HYPH</name>
<dbReference type="InterPro" id="IPR014942">
    <property type="entry name" value="AbiEii"/>
</dbReference>
<dbReference type="EMBL" id="CP118246">
    <property type="protein sequence ID" value="WDR01629.1"/>
    <property type="molecule type" value="Genomic_DNA"/>
</dbReference>
<evidence type="ECO:0000313" key="2">
    <source>
        <dbReference type="Proteomes" id="UP001220530"/>
    </source>
</evidence>
<gene>
    <name evidence="1" type="ORF">PSQ19_12740</name>
</gene>
<evidence type="ECO:0000313" key="1">
    <source>
        <dbReference type="EMBL" id="WDR01629.1"/>
    </source>
</evidence>
<protein>
    <submittedName>
        <fullName evidence="1">Nucleotidyl transferase AbiEii/AbiGii toxin family protein</fullName>
    </submittedName>
</protein>